<comment type="caution">
    <text evidence="1">The sequence shown here is derived from an EMBL/GenBank/DDBJ whole genome shotgun (WGS) entry which is preliminary data.</text>
</comment>
<proteinExistence type="predicted"/>
<dbReference type="EMBL" id="LAZR01009585">
    <property type="protein sequence ID" value="KKM71735.1"/>
    <property type="molecule type" value="Genomic_DNA"/>
</dbReference>
<organism evidence="1">
    <name type="scientific">marine sediment metagenome</name>
    <dbReference type="NCBI Taxonomy" id="412755"/>
    <lineage>
        <taxon>unclassified sequences</taxon>
        <taxon>metagenomes</taxon>
        <taxon>ecological metagenomes</taxon>
    </lineage>
</organism>
<gene>
    <name evidence="1" type="ORF">LCGC14_1427620</name>
</gene>
<name>A0A0F9M4Z9_9ZZZZ</name>
<dbReference type="AlphaFoldDB" id="A0A0F9M4Z9"/>
<protein>
    <submittedName>
        <fullName evidence="1">Uncharacterized protein</fullName>
    </submittedName>
</protein>
<reference evidence="1" key="1">
    <citation type="journal article" date="2015" name="Nature">
        <title>Complex archaea that bridge the gap between prokaryotes and eukaryotes.</title>
        <authorList>
            <person name="Spang A."/>
            <person name="Saw J.H."/>
            <person name="Jorgensen S.L."/>
            <person name="Zaremba-Niedzwiedzka K."/>
            <person name="Martijn J."/>
            <person name="Lind A.E."/>
            <person name="van Eijk R."/>
            <person name="Schleper C."/>
            <person name="Guy L."/>
            <person name="Ettema T.J."/>
        </authorList>
    </citation>
    <scope>NUCLEOTIDE SEQUENCE</scope>
</reference>
<evidence type="ECO:0000313" key="1">
    <source>
        <dbReference type="EMBL" id="KKM71735.1"/>
    </source>
</evidence>
<accession>A0A0F9M4Z9</accession>
<sequence>MTKQEEIRGLLKSFALGIAGYQEQYQVEEAEEGVDGLMRDIKALGGVIRSDRKLETLSIHGSIGLRGEWVKKVDGLVAVEELI</sequence>